<gene>
    <name evidence="2" type="ORF">GPA24_12845</name>
</gene>
<evidence type="ECO:0000313" key="3">
    <source>
        <dbReference type="Proteomes" id="UP000633943"/>
    </source>
</evidence>
<evidence type="ECO:0000313" key="2">
    <source>
        <dbReference type="EMBL" id="NMG16411.1"/>
    </source>
</evidence>
<proteinExistence type="predicted"/>
<sequence>MLWRALNSRRGEWELRLDRIYWPPQKGEIPALKFKLGGTWRFRRSDLDRWLVESIDRKEPEAE</sequence>
<accession>A0ABX1NXT1</accession>
<organism evidence="2 3">
    <name type="scientific">Aromatoleum bremense</name>
    <dbReference type="NCBI Taxonomy" id="76115"/>
    <lineage>
        <taxon>Bacteria</taxon>
        <taxon>Pseudomonadati</taxon>
        <taxon>Pseudomonadota</taxon>
        <taxon>Betaproteobacteria</taxon>
        <taxon>Rhodocyclales</taxon>
        <taxon>Rhodocyclaceae</taxon>
        <taxon>Aromatoleum</taxon>
    </lineage>
</organism>
<keyword evidence="3" id="KW-1185">Reference proteome</keyword>
<dbReference type="Pfam" id="PF12728">
    <property type="entry name" value="HTH_17"/>
    <property type="match status" value="1"/>
</dbReference>
<dbReference type="Proteomes" id="UP000633943">
    <property type="component" value="Unassembled WGS sequence"/>
</dbReference>
<name>A0ABX1NXT1_9RHOO</name>
<evidence type="ECO:0000259" key="1">
    <source>
        <dbReference type="Pfam" id="PF12728"/>
    </source>
</evidence>
<reference evidence="2 3" key="1">
    <citation type="submission" date="2019-12" db="EMBL/GenBank/DDBJ databases">
        <title>Comparative genomics gives insights into the taxonomy of the Azoarcus-Aromatoleum group and reveals separate origins of nif in the plant-associated Azoarcus and non-plant-associated Aromatoleum sub-groups.</title>
        <authorList>
            <person name="Lafos M."/>
            <person name="Maluk M."/>
            <person name="Batista M."/>
            <person name="Junghare M."/>
            <person name="Carmona M."/>
            <person name="Faoro H."/>
            <person name="Cruz L.M."/>
            <person name="Battistoni F."/>
            <person name="De Souza E."/>
            <person name="Pedrosa F."/>
            <person name="Chen W.-M."/>
            <person name="Poole P.S."/>
            <person name="Dixon R.A."/>
            <person name="James E.K."/>
        </authorList>
    </citation>
    <scope>NUCLEOTIDE SEQUENCE [LARGE SCALE GENOMIC DNA]</scope>
    <source>
        <strain evidence="2 3">PbN1</strain>
    </source>
</reference>
<protein>
    <submittedName>
        <fullName evidence="2">Helix-turn-helix domain-containing protein</fullName>
    </submittedName>
</protein>
<dbReference type="RefSeq" id="WP_169202996.1">
    <property type="nucleotide sequence ID" value="NZ_CP059467.1"/>
</dbReference>
<feature type="domain" description="Helix-turn-helix" evidence="1">
    <location>
        <begin position="25"/>
        <end position="51"/>
    </location>
</feature>
<comment type="caution">
    <text evidence="2">The sequence shown here is derived from an EMBL/GenBank/DDBJ whole genome shotgun (WGS) entry which is preliminary data.</text>
</comment>
<dbReference type="InterPro" id="IPR041657">
    <property type="entry name" value="HTH_17"/>
</dbReference>
<dbReference type="EMBL" id="WTVP01000035">
    <property type="protein sequence ID" value="NMG16411.1"/>
    <property type="molecule type" value="Genomic_DNA"/>
</dbReference>